<evidence type="ECO:0000313" key="2">
    <source>
        <dbReference type="EMBL" id="TVT23243.1"/>
    </source>
</evidence>
<dbReference type="InterPro" id="IPR046259">
    <property type="entry name" value="DUF6292"/>
</dbReference>
<organism evidence="2 3">
    <name type="scientific">Amycolatopsis acidiphila</name>
    <dbReference type="NCBI Taxonomy" id="715473"/>
    <lineage>
        <taxon>Bacteria</taxon>
        <taxon>Bacillati</taxon>
        <taxon>Actinomycetota</taxon>
        <taxon>Actinomycetes</taxon>
        <taxon>Pseudonocardiales</taxon>
        <taxon>Pseudonocardiaceae</taxon>
        <taxon>Amycolatopsis</taxon>
    </lineage>
</organism>
<dbReference type="Proteomes" id="UP000318578">
    <property type="component" value="Unassembled WGS sequence"/>
</dbReference>
<gene>
    <name evidence="2" type="ORF">FNH06_10100</name>
</gene>
<reference evidence="2 3" key="1">
    <citation type="submission" date="2019-07" db="EMBL/GenBank/DDBJ databases">
        <title>New species of Amycolatopsis and Streptomyces.</title>
        <authorList>
            <person name="Duangmal K."/>
            <person name="Teo W.F.A."/>
            <person name="Lipun K."/>
        </authorList>
    </citation>
    <scope>NUCLEOTIDE SEQUENCE [LARGE SCALE GENOMIC DNA]</scope>
    <source>
        <strain evidence="2 3">JCM 30562</strain>
    </source>
</reference>
<keyword evidence="3" id="KW-1185">Reference proteome</keyword>
<comment type="caution">
    <text evidence="2">The sequence shown here is derived from an EMBL/GenBank/DDBJ whole genome shotgun (WGS) entry which is preliminary data.</text>
</comment>
<sequence length="140" mass="14843">MTLASDPHLDLDFALNAGLRAYIRAVSVAIGSGWEACSLDFGSPLGAYIALDWRLAAHPGCDLALLWHERQGWSAVLETPSGEDLTVARLGGPVVAEPRVVVKFLAEVRAGRTPSPSPVLAGSVAELTAELTPYLERPVL</sequence>
<feature type="domain" description="DUF6292" evidence="1">
    <location>
        <begin position="22"/>
        <end position="107"/>
    </location>
</feature>
<proteinExistence type="predicted"/>
<dbReference type="AlphaFoldDB" id="A0A558AG78"/>
<dbReference type="RefSeq" id="WP_144636956.1">
    <property type="nucleotide sequence ID" value="NZ_BNAX01000005.1"/>
</dbReference>
<dbReference type="Pfam" id="PF19809">
    <property type="entry name" value="DUF6292"/>
    <property type="match status" value="1"/>
</dbReference>
<evidence type="ECO:0000313" key="3">
    <source>
        <dbReference type="Proteomes" id="UP000318578"/>
    </source>
</evidence>
<name>A0A558AG78_9PSEU</name>
<dbReference type="OrthoDB" id="4190452at2"/>
<evidence type="ECO:0000259" key="1">
    <source>
        <dbReference type="Pfam" id="PF19809"/>
    </source>
</evidence>
<protein>
    <recommendedName>
        <fullName evidence="1">DUF6292 domain-containing protein</fullName>
    </recommendedName>
</protein>
<accession>A0A558AG78</accession>
<dbReference type="EMBL" id="VJZA01000012">
    <property type="protein sequence ID" value="TVT23243.1"/>
    <property type="molecule type" value="Genomic_DNA"/>
</dbReference>